<dbReference type="EMBL" id="ASQP01000321">
    <property type="protein sequence ID" value="OMI36788.1"/>
    <property type="molecule type" value="Genomic_DNA"/>
</dbReference>
<feature type="region of interest" description="Disordered" evidence="1">
    <location>
        <begin position="50"/>
        <end position="72"/>
    </location>
</feature>
<dbReference type="STRING" id="67365.GCA_001704635_04316"/>
<evidence type="ECO:0000313" key="2">
    <source>
        <dbReference type="EMBL" id="OMI36788.1"/>
    </source>
</evidence>
<protein>
    <submittedName>
        <fullName evidence="2">Uncharacterized protein</fullName>
    </submittedName>
</protein>
<dbReference type="RefSeq" id="WP_065968526.1">
    <property type="nucleotide sequence ID" value="NZ_ASQP01000321.1"/>
</dbReference>
<sequence>MYSGPWSVRTESRSLAQFVALLREPASLATEVLEEWCGAPVTAEIRHRADGQLPVPPAGRTLGGGSAQAEGDPFLPPERVAELMRLSTGARVQFRTVHLRAGTEKVVTASAVVALDRISPEERAVLSTTNAPLGPVLAAGGGVRRVMVTSEPTHLEPAVRPPCDADAPVLTVTALLCRGTVPVSLVREAFLPSLLDRDAVHDA</sequence>
<proteinExistence type="predicted"/>
<dbReference type="Proteomes" id="UP000186168">
    <property type="component" value="Unassembled WGS sequence"/>
</dbReference>
<name>A0A1R1SF27_9ACTN</name>
<gene>
    <name evidence="2" type="ORF">SPAR_23776</name>
</gene>
<keyword evidence="3" id="KW-1185">Reference proteome</keyword>
<reference evidence="2 3" key="1">
    <citation type="submission" date="2013-05" db="EMBL/GenBank/DDBJ databases">
        <title>Genome sequence of Streptomyces sparsogenes DSM 40356.</title>
        <authorList>
            <person name="Coyne S."/>
            <person name="Seebeck F.P."/>
        </authorList>
    </citation>
    <scope>NUCLEOTIDE SEQUENCE [LARGE SCALE GENOMIC DNA]</scope>
    <source>
        <strain evidence="2 3">DSM 40356</strain>
    </source>
</reference>
<comment type="caution">
    <text evidence="2">The sequence shown here is derived from an EMBL/GenBank/DDBJ whole genome shotgun (WGS) entry which is preliminary data.</text>
</comment>
<accession>A0A1R1SF27</accession>
<dbReference type="SUPFAM" id="SSF64288">
    <property type="entry name" value="Chorismate lyase-like"/>
    <property type="match status" value="1"/>
</dbReference>
<evidence type="ECO:0000313" key="3">
    <source>
        <dbReference type="Proteomes" id="UP000186168"/>
    </source>
</evidence>
<dbReference type="InterPro" id="IPR028978">
    <property type="entry name" value="Chorismate_lyase_/UTRA_dom_sf"/>
</dbReference>
<evidence type="ECO:0000256" key="1">
    <source>
        <dbReference type="SAM" id="MobiDB-lite"/>
    </source>
</evidence>
<dbReference type="AlphaFoldDB" id="A0A1R1SF27"/>
<dbReference type="Gene3D" id="3.40.1410.10">
    <property type="entry name" value="Chorismate lyase-like"/>
    <property type="match status" value="1"/>
</dbReference>
<organism evidence="2 3">
    <name type="scientific">Streptomyces sparsogenes DSM 40356</name>
    <dbReference type="NCBI Taxonomy" id="1331668"/>
    <lineage>
        <taxon>Bacteria</taxon>
        <taxon>Bacillati</taxon>
        <taxon>Actinomycetota</taxon>
        <taxon>Actinomycetes</taxon>
        <taxon>Kitasatosporales</taxon>
        <taxon>Streptomycetaceae</taxon>
        <taxon>Streptomyces</taxon>
    </lineage>
</organism>